<evidence type="ECO:0000313" key="2">
    <source>
        <dbReference type="EMBL" id="PRZ03551.1"/>
    </source>
</evidence>
<comment type="caution">
    <text evidence="2">The sequence shown here is derived from an EMBL/GenBank/DDBJ whole genome shotgun (WGS) entry which is preliminary data.</text>
</comment>
<accession>A0ABX5ECV8</accession>
<feature type="transmembrane region" description="Helical" evidence="1">
    <location>
        <begin position="93"/>
        <end position="113"/>
    </location>
</feature>
<evidence type="ECO:0000256" key="1">
    <source>
        <dbReference type="SAM" id="Phobius"/>
    </source>
</evidence>
<proteinExistence type="predicted"/>
<keyword evidence="1" id="KW-0812">Transmembrane</keyword>
<protein>
    <recommendedName>
        <fullName evidence="4">DUF2207 domain-containing protein</fullName>
    </recommendedName>
</protein>
<reference evidence="2 3" key="1">
    <citation type="submission" date="2018-03" db="EMBL/GenBank/DDBJ databases">
        <title>Comparative analysis of microorganisms from saline springs in Andes Mountain Range, Colombia.</title>
        <authorList>
            <person name="Rubin E."/>
        </authorList>
    </citation>
    <scope>NUCLEOTIDE SEQUENCE [LARGE SCALE GENOMIC DNA]</scope>
    <source>
        <strain evidence="2 3">CG 23</strain>
    </source>
</reference>
<gene>
    <name evidence="2" type="ORF">BCL65_11352</name>
</gene>
<evidence type="ECO:0008006" key="4">
    <source>
        <dbReference type="Google" id="ProtNLM"/>
    </source>
</evidence>
<sequence>MESVFVGPRPSFLTRVEPWLSSHVPDAPPQNVVLLDAGASGAVRDAVRERVLAAAASAARAQRLHAAAQLLMVLLMLLFAAVVSGFLPGADEHIPLVLLVLVPLFVVVVVTDLRRVRHIRWLLNVPAALAEESVAVRQIPLTGMGSPPGDVDVLGLIDIVRARPTHDQAHATALLWDYAAALEHEAATWLAPEASETALEAARATAERIEHQLAAYTTASDRHR</sequence>
<dbReference type="RefSeq" id="WP_106269575.1">
    <property type="nucleotide sequence ID" value="NZ_PVTX01000013.1"/>
</dbReference>
<organism evidence="2 3">
    <name type="scientific">Isoptericola halotolerans</name>
    <dbReference type="NCBI Taxonomy" id="300560"/>
    <lineage>
        <taxon>Bacteria</taxon>
        <taxon>Bacillati</taxon>
        <taxon>Actinomycetota</taxon>
        <taxon>Actinomycetes</taxon>
        <taxon>Micrococcales</taxon>
        <taxon>Promicromonosporaceae</taxon>
        <taxon>Isoptericola</taxon>
    </lineage>
</organism>
<dbReference type="Proteomes" id="UP000239895">
    <property type="component" value="Unassembled WGS sequence"/>
</dbReference>
<name>A0ABX5ECV8_9MICO</name>
<dbReference type="EMBL" id="PVTX01000013">
    <property type="protein sequence ID" value="PRZ03551.1"/>
    <property type="molecule type" value="Genomic_DNA"/>
</dbReference>
<evidence type="ECO:0000313" key="3">
    <source>
        <dbReference type="Proteomes" id="UP000239895"/>
    </source>
</evidence>
<keyword evidence="1" id="KW-0472">Membrane</keyword>
<feature type="transmembrane region" description="Helical" evidence="1">
    <location>
        <begin position="70"/>
        <end position="87"/>
    </location>
</feature>
<keyword evidence="3" id="KW-1185">Reference proteome</keyword>
<keyword evidence="1" id="KW-1133">Transmembrane helix</keyword>